<dbReference type="EMBL" id="LIAE01009663">
    <property type="protein sequence ID" value="PAV68900.1"/>
    <property type="molecule type" value="Genomic_DNA"/>
</dbReference>
<reference evidence="1 2" key="1">
    <citation type="journal article" date="2017" name="Curr. Biol.">
        <title>Genome architecture and evolution of a unichromosomal asexual nematode.</title>
        <authorList>
            <person name="Fradin H."/>
            <person name="Zegar C."/>
            <person name="Gutwein M."/>
            <person name="Lucas J."/>
            <person name="Kovtun M."/>
            <person name="Corcoran D."/>
            <person name="Baugh L.R."/>
            <person name="Kiontke K."/>
            <person name="Gunsalus K."/>
            <person name="Fitch D.H."/>
            <person name="Piano F."/>
        </authorList>
    </citation>
    <scope>NUCLEOTIDE SEQUENCE [LARGE SCALE GENOMIC DNA]</scope>
    <source>
        <strain evidence="1">PF1309</strain>
    </source>
</reference>
<dbReference type="Proteomes" id="UP000218231">
    <property type="component" value="Unassembled WGS sequence"/>
</dbReference>
<protein>
    <submittedName>
        <fullName evidence="1">Uncharacterized protein</fullName>
    </submittedName>
</protein>
<organism evidence="1 2">
    <name type="scientific">Diploscapter pachys</name>
    <dbReference type="NCBI Taxonomy" id="2018661"/>
    <lineage>
        <taxon>Eukaryota</taxon>
        <taxon>Metazoa</taxon>
        <taxon>Ecdysozoa</taxon>
        <taxon>Nematoda</taxon>
        <taxon>Chromadorea</taxon>
        <taxon>Rhabditida</taxon>
        <taxon>Rhabditina</taxon>
        <taxon>Rhabditomorpha</taxon>
        <taxon>Rhabditoidea</taxon>
        <taxon>Rhabditidae</taxon>
        <taxon>Diploscapter</taxon>
    </lineage>
</organism>
<accession>A0A2A2K4S9</accession>
<evidence type="ECO:0000313" key="2">
    <source>
        <dbReference type="Proteomes" id="UP000218231"/>
    </source>
</evidence>
<evidence type="ECO:0000313" key="1">
    <source>
        <dbReference type="EMBL" id="PAV68900.1"/>
    </source>
</evidence>
<proteinExistence type="predicted"/>
<sequence length="182" mass="19546">MTRADRPCQEWGPRVRCRGACQSKTIDDGAVIELRRGFEPVCKLLMPVGQIGQDVPDAVEGSEFVVLRLVASYQHIGGCSKVGHHGAQVRRVLAKERGKLDILRIEISLIDHRAAPASTGPPDPRTWWRTTLMAWAARTTAAAIPSVSRTVWRMSTSDVPSARPATGGSASGGGPAWLAALS</sequence>
<comment type="caution">
    <text evidence="1">The sequence shown here is derived from an EMBL/GenBank/DDBJ whole genome shotgun (WGS) entry which is preliminary data.</text>
</comment>
<name>A0A2A2K4S9_9BILA</name>
<dbReference type="AlphaFoldDB" id="A0A2A2K4S9"/>
<keyword evidence="2" id="KW-1185">Reference proteome</keyword>
<gene>
    <name evidence="1" type="ORF">WR25_26006</name>
</gene>